<name>A0A3P6A1U0_BRACM</name>
<organism evidence="2">
    <name type="scientific">Brassica campestris</name>
    <name type="common">Field mustard</name>
    <dbReference type="NCBI Taxonomy" id="3711"/>
    <lineage>
        <taxon>Eukaryota</taxon>
        <taxon>Viridiplantae</taxon>
        <taxon>Streptophyta</taxon>
        <taxon>Embryophyta</taxon>
        <taxon>Tracheophyta</taxon>
        <taxon>Spermatophyta</taxon>
        <taxon>Magnoliopsida</taxon>
        <taxon>eudicotyledons</taxon>
        <taxon>Gunneridae</taxon>
        <taxon>Pentapetalae</taxon>
        <taxon>rosids</taxon>
        <taxon>malvids</taxon>
        <taxon>Brassicales</taxon>
        <taxon>Brassicaceae</taxon>
        <taxon>Brassiceae</taxon>
        <taxon>Brassica</taxon>
    </lineage>
</organism>
<reference evidence="2" key="1">
    <citation type="submission" date="2018-11" db="EMBL/GenBank/DDBJ databases">
        <authorList>
            <consortium name="Genoscope - CEA"/>
            <person name="William W."/>
        </authorList>
    </citation>
    <scope>NUCLEOTIDE SEQUENCE</scope>
</reference>
<gene>
    <name evidence="2" type="ORF">BRAA03T10128Z</name>
    <name evidence="1" type="ORF">BRAPAZ1V2_A03P07940.2</name>
</gene>
<dbReference type="EMBL" id="LR031572">
    <property type="protein sequence ID" value="VDC78910.1"/>
    <property type="molecule type" value="Genomic_DNA"/>
</dbReference>
<protein>
    <submittedName>
        <fullName evidence="1">Uncharacterized protein</fullName>
    </submittedName>
</protein>
<dbReference type="EMBL" id="LS974619">
    <property type="protein sequence ID" value="CAG7879451.1"/>
    <property type="molecule type" value="Genomic_DNA"/>
</dbReference>
<proteinExistence type="predicted"/>
<evidence type="ECO:0000313" key="1">
    <source>
        <dbReference type="EMBL" id="CAG7879451.1"/>
    </source>
</evidence>
<accession>A0A3P6A1U0</accession>
<evidence type="ECO:0000313" key="2">
    <source>
        <dbReference type="EMBL" id="VDC78910.1"/>
    </source>
</evidence>
<sequence length="717" mass="82589">MVSEQSFLGKPISMARRKIPLKYSCEEIYDRMSSGLCIFCEDIDTPGHHDLKHKGVEIIMIESDDQPIVTKSEPIVEESLVESDEYVSETMMKPDAFSESLEDFTSDLQVVDAAAPKEAQNKSVAEENMSFALGNKIEHMVGKQSQEADRVWEPGGFITKPATQSQGIESFCSTIQQKEVTHSTETIWVDLPIQEHENSELIDSVLEASCVHLKDFVTEFQKANRHKKHEGWVKAVDLFQSVDTSCWNQFLKQQKCPKSWNFKYKHGEYMVRSFLYDLSIETVKNKKLQVVQQRPYEIRTSRDKNDVKIFSRPFGDMDTWFQEIVTTALEIGVSLECLGQHLSHDEVLRLTTKNHGSYIQKITTISIPLAKETQDWSMQSVLKIQVCTDFILAALIEFDSYGWECEDQTIILVDQDPRVWEPGGVVTEHDQWKDLEKCYICGRLTSLVQRQYTWNMLVKYPRHDEELKLTLKLHWICVQNAPELFIQTAKEVSHWVTNEKFGLDGVVGLDRDNQMLLDGMAEDAKVILVKFDSTYSYYTASLRLELICIEFVGGKEDVHIADIVKEFAANDRVRMRLLIWDVTVEIRPGCGIAKDYTEYIYWFRHGMQDHAVLNQFFFDTEMFQVKHKWRYKPFPIVSELELKDETALGTRNEDMLSCYITGQARDVVVSLHVEVGRTIEMSQVLLVVTNCYGDLTSYGEAFYTSFVLQPCTSDGSR</sequence>
<dbReference type="Gramene" id="A03p07940.2_BraZ1">
    <property type="protein sequence ID" value="A03p07940.2_BraZ1.CDS"/>
    <property type="gene ID" value="A03g07940.2_BraZ1"/>
</dbReference>
<dbReference type="Proteomes" id="UP000694005">
    <property type="component" value="Chromosome A03"/>
</dbReference>
<dbReference type="AlphaFoldDB" id="A0A3P6A1U0"/>